<dbReference type="EMBL" id="NHYD01001443">
    <property type="protein sequence ID" value="PPQ91173.1"/>
    <property type="molecule type" value="Genomic_DNA"/>
</dbReference>
<accession>A0A409XK71</accession>
<dbReference type="Proteomes" id="UP000283269">
    <property type="component" value="Unassembled WGS sequence"/>
</dbReference>
<name>A0A409XK71_PSICY</name>
<gene>
    <name evidence="2" type="ORF">CVT25_002606</name>
</gene>
<sequence length="75" mass="8229">MGIPRRLLVANLSITLVTEIAPPSVAPWAFRDVCAGNEVSHKIRVTCDVLEITDLPHLVIAQRDIAYVCAQGRAY</sequence>
<dbReference type="AlphaFoldDB" id="A0A409XK71"/>
<evidence type="ECO:0000313" key="2">
    <source>
        <dbReference type="EMBL" id="PPQ91173.1"/>
    </source>
</evidence>
<feature type="chain" id="PRO_5019273174" evidence="1">
    <location>
        <begin position="20"/>
        <end position="75"/>
    </location>
</feature>
<organism evidence="2 3">
    <name type="scientific">Psilocybe cyanescens</name>
    <dbReference type="NCBI Taxonomy" id="93625"/>
    <lineage>
        <taxon>Eukaryota</taxon>
        <taxon>Fungi</taxon>
        <taxon>Dikarya</taxon>
        <taxon>Basidiomycota</taxon>
        <taxon>Agaricomycotina</taxon>
        <taxon>Agaricomycetes</taxon>
        <taxon>Agaricomycetidae</taxon>
        <taxon>Agaricales</taxon>
        <taxon>Agaricineae</taxon>
        <taxon>Strophariaceae</taxon>
        <taxon>Psilocybe</taxon>
    </lineage>
</organism>
<evidence type="ECO:0000313" key="3">
    <source>
        <dbReference type="Proteomes" id="UP000283269"/>
    </source>
</evidence>
<dbReference type="InParanoid" id="A0A409XK71"/>
<evidence type="ECO:0000256" key="1">
    <source>
        <dbReference type="SAM" id="SignalP"/>
    </source>
</evidence>
<reference evidence="2 3" key="1">
    <citation type="journal article" date="2018" name="Evol. Lett.">
        <title>Horizontal gene cluster transfer increased hallucinogenic mushroom diversity.</title>
        <authorList>
            <person name="Reynolds H.T."/>
            <person name="Vijayakumar V."/>
            <person name="Gluck-Thaler E."/>
            <person name="Korotkin H.B."/>
            <person name="Matheny P.B."/>
            <person name="Slot J.C."/>
        </authorList>
    </citation>
    <scope>NUCLEOTIDE SEQUENCE [LARGE SCALE GENOMIC DNA]</scope>
    <source>
        <strain evidence="2 3">2631</strain>
    </source>
</reference>
<feature type="signal peptide" evidence="1">
    <location>
        <begin position="1"/>
        <end position="19"/>
    </location>
</feature>
<protein>
    <submittedName>
        <fullName evidence="2">Uncharacterized protein</fullName>
    </submittedName>
</protein>
<proteinExistence type="predicted"/>
<feature type="non-terminal residue" evidence="2">
    <location>
        <position position="75"/>
    </location>
</feature>
<keyword evidence="1" id="KW-0732">Signal</keyword>
<keyword evidence="3" id="KW-1185">Reference proteome</keyword>
<comment type="caution">
    <text evidence="2">The sequence shown here is derived from an EMBL/GenBank/DDBJ whole genome shotgun (WGS) entry which is preliminary data.</text>
</comment>